<evidence type="ECO:0000313" key="1">
    <source>
        <dbReference type="EMBL" id="EFU79867.1"/>
    </source>
</evidence>
<proteinExistence type="predicted"/>
<comment type="caution">
    <text evidence="1">The sequence shown here is derived from an EMBL/GenBank/DDBJ whole genome shotgun (WGS) entry which is preliminary data.</text>
</comment>
<dbReference type="EMBL" id="AEPY01000009">
    <property type="protein sequence ID" value="EFU79867.1"/>
    <property type="molecule type" value="Genomic_DNA"/>
</dbReference>
<reference evidence="1 2" key="1">
    <citation type="submission" date="2010-12" db="EMBL/GenBank/DDBJ databases">
        <authorList>
            <person name="Muzny D."/>
            <person name="Qin X."/>
            <person name="Deng J."/>
            <person name="Jiang H."/>
            <person name="Liu Y."/>
            <person name="Qu J."/>
            <person name="Song X.-Z."/>
            <person name="Zhang L."/>
            <person name="Thornton R."/>
            <person name="Coyle M."/>
            <person name="Francisco L."/>
            <person name="Jackson L."/>
            <person name="Javaid M."/>
            <person name="Korchina V."/>
            <person name="Kovar C."/>
            <person name="Mata R."/>
            <person name="Mathew T."/>
            <person name="Ngo R."/>
            <person name="Nguyen L."/>
            <person name="Nguyen N."/>
            <person name="Okwuonu G."/>
            <person name="Ongeri F."/>
            <person name="Pham C."/>
            <person name="Simmons D."/>
            <person name="Wilczek-Boney K."/>
            <person name="Hale W."/>
            <person name="Jakkamsetti A."/>
            <person name="Pham P."/>
            <person name="Ruth R."/>
            <person name="San Lucas F."/>
            <person name="Warren J."/>
            <person name="Zhang J."/>
            <person name="Zhao Z."/>
            <person name="Zhou C."/>
            <person name="Zhu D."/>
            <person name="Lee S."/>
            <person name="Bess C."/>
            <person name="Blankenburg K."/>
            <person name="Forbes L."/>
            <person name="Fu Q."/>
            <person name="Gubbala S."/>
            <person name="Hirani K."/>
            <person name="Jayaseelan J.C."/>
            <person name="Lara F."/>
            <person name="Munidasa M."/>
            <person name="Palculict T."/>
            <person name="Patil S."/>
            <person name="Pu L.-L."/>
            <person name="Saada N."/>
            <person name="Tang L."/>
            <person name="Weissenberger G."/>
            <person name="Zhu Y."/>
            <person name="Hemphill L."/>
            <person name="Shang Y."/>
            <person name="Youmans B."/>
            <person name="Ayvaz T."/>
            <person name="Ross M."/>
            <person name="Santibanez J."/>
            <person name="Aqrawi P."/>
            <person name="Gross S."/>
            <person name="Joshi V."/>
            <person name="Fowler G."/>
            <person name="Nazareth L."/>
            <person name="Reid J."/>
            <person name="Worley K."/>
            <person name="Petrosino J."/>
            <person name="Highlander S."/>
            <person name="Gibbs R."/>
        </authorList>
    </citation>
    <scope>NUCLEOTIDE SEQUENCE [LARGE SCALE GENOMIC DNA]</scope>
    <source>
        <strain evidence="1 2">ATCC 51333</strain>
    </source>
</reference>
<dbReference type="AlphaFoldDB" id="E6LZ11"/>
<sequence length="51" mass="5726">MNLGDFSAGPQIRVELKDKHRYALLTESRFSDLSGKQISKINQLFGLSIDS</sequence>
<protein>
    <submittedName>
        <fullName evidence="1">Uncharacterized protein</fullName>
    </submittedName>
</protein>
<organism evidence="1 2">
    <name type="scientific">Mobiluncus curtisii ATCC 51333</name>
    <dbReference type="NCBI Taxonomy" id="887326"/>
    <lineage>
        <taxon>Bacteria</taxon>
        <taxon>Bacillati</taxon>
        <taxon>Actinomycetota</taxon>
        <taxon>Actinomycetes</taxon>
        <taxon>Actinomycetales</taxon>
        <taxon>Actinomycetaceae</taxon>
        <taxon>Mobiluncus</taxon>
    </lineage>
</organism>
<dbReference type="RefSeq" id="WP_004009515.1">
    <property type="nucleotide sequence ID" value="NZ_GL622340.1"/>
</dbReference>
<gene>
    <name evidence="1" type="ORF">HMPREF0388_1098</name>
</gene>
<name>E6LZ11_9ACTO</name>
<evidence type="ECO:0000313" key="2">
    <source>
        <dbReference type="Proteomes" id="UP000005573"/>
    </source>
</evidence>
<dbReference type="Proteomes" id="UP000005573">
    <property type="component" value="Unassembled WGS sequence"/>
</dbReference>
<accession>E6LZ11</accession>
<dbReference type="HOGENOM" id="CLU_3100971_0_0_11"/>